<dbReference type="Pfam" id="PF10273">
    <property type="entry name" value="WGG"/>
    <property type="match status" value="1"/>
</dbReference>
<evidence type="ECO:0000313" key="4">
    <source>
        <dbReference type="EMBL" id="CCF55993.1"/>
    </source>
</evidence>
<comment type="similarity">
    <text evidence="1">Belongs to the TSR2 family.</text>
</comment>
<evidence type="ECO:0000256" key="1">
    <source>
        <dbReference type="ARBA" id="ARBA00006524"/>
    </source>
</evidence>
<dbReference type="HOGENOM" id="CLU_074896_0_1_1"/>
<dbReference type="GO" id="GO:0043022">
    <property type="term" value="F:ribosome binding"/>
    <property type="evidence" value="ECO:0007669"/>
    <property type="project" value="EnsemblFungi"/>
</dbReference>
<evidence type="ECO:0000313" key="5">
    <source>
        <dbReference type="Proteomes" id="UP000005220"/>
    </source>
</evidence>
<dbReference type="GO" id="GO:0000462">
    <property type="term" value="P:maturation of SSU-rRNA from tricistronic rRNA transcript (SSU-rRNA, 5.8S rRNA, LSU-rRNA)"/>
    <property type="evidence" value="ECO:0007669"/>
    <property type="project" value="EnsemblFungi"/>
</dbReference>
<dbReference type="GO" id="GO:0000463">
    <property type="term" value="P:maturation of LSU-rRNA from tricistronic rRNA transcript (SSU-rRNA, 5.8S rRNA, LSU-rRNA)"/>
    <property type="evidence" value="ECO:0007669"/>
    <property type="project" value="EnsemblFungi"/>
</dbReference>
<dbReference type="Proteomes" id="UP000005220">
    <property type="component" value="Chromosome 1"/>
</dbReference>
<keyword evidence="5" id="KW-1185">Reference proteome</keyword>
<evidence type="ECO:0000256" key="3">
    <source>
        <dbReference type="SAM" id="MobiDB-lite"/>
    </source>
</evidence>
<protein>
    <recommendedName>
        <fullName evidence="6">Pre-rRNA-processing protein TSR2</fullName>
    </recommendedName>
</protein>
<dbReference type="PANTHER" id="PTHR21250">
    <property type="entry name" value="PRE-RRNA-PROCESSING PROTEIN TSR2 HOMOLOG"/>
    <property type="match status" value="1"/>
</dbReference>
<dbReference type="AlphaFoldDB" id="H2ANP3"/>
<organism evidence="4 5">
    <name type="scientific">Kazachstania africana (strain ATCC 22294 / BCRC 22015 / CBS 2517 / CECT 1963 / NBRC 1671 / NRRL Y-8276)</name>
    <name type="common">Yeast</name>
    <name type="synonym">Kluyveromyces africanus</name>
    <dbReference type="NCBI Taxonomy" id="1071382"/>
    <lineage>
        <taxon>Eukaryota</taxon>
        <taxon>Fungi</taxon>
        <taxon>Dikarya</taxon>
        <taxon>Ascomycota</taxon>
        <taxon>Saccharomycotina</taxon>
        <taxon>Saccharomycetes</taxon>
        <taxon>Saccharomycetales</taxon>
        <taxon>Saccharomycetaceae</taxon>
        <taxon>Kazachstania</taxon>
    </lineage>
</organism>
<name>H2ANP3_KAZAF</name>
<dbReference type="eggNOG" id="KOG4032">
    <property type="taxonomic scope" value="Eukaryota"/>
</dbReference>
<dbReference type="InterPro" id="IPR019398">
    <property type="entry name" value="Pre-rRNA_process_TSR2"/>
</dbReference>
<dbReference type="KEGG" id="kaf:KAFR_0A05580"/>
<feature type="region of interest" description="Disordered" evidence="3">
    <location>
        <begin position="145"/>
        <end position="177"/>
    </location>
</feature>
<evidence type="ECO:0000256" key="2">
    <source>
        <dbReference type="ARBA" id="ARBA00022552"/>
    </source>
</evidence>
<dbReference type="RefSeq" id="XP_003955128.1">
    <property type="nucleotide sequence ID" value="XM_003955079.1"/>
</dbReference>
<dbReference type="GO" id="GO:0005634">
    <property type="term" value="C:nucleus"/>
    <property type="evidence" value="ECO:0007669"/>
    <property type="project" value="EnsemblFungi"/>
</dbReference>
<dbReference type="OrthoDB" id="263560at2759"/>
<evidence type="ECO:0008006" key="6">
    <source>
        <dbReference type="Google" id="ProtNLM"/>
    </source>
</evidence>
<dbReference type="InParanoid" id="H2ANP3"/>
<keyword evidence="2" id="KW-0698">rRNA processing</keyword>
<sequence>MSNTIDETAFVEAPSNQSSLCFADEKQQARFELGVSMIIYSWDALDIAVANQWGGVDSAEKRDWITGIIVDLFKQNKIVDIVLVEETLLFAMVDEFETNVEDDTGLVIAAEILKLYQECEALDYTRVEALYLKWLEREKNGTENQRIVHVHGDADSSSENEDGSEEENDIPILDAGDSFPKTVPEPIVDDDGFELVQKKGKKDTERFQLKLCMKFIRIQTCIIKNEVHY</sequence>
<dbReference type="STRING" id="1071382.H2ANP3"/>
<dbReference type="FunCoup" id="H2ANP3">
    <property type="interactions" value="212"/>
</dbReference>
<reference evidence="4 5" key="1">
    <citation type="journal article" date="2011" name="Proc. Natl. Acad. Sci. U.S.A.">
        <title>Evolutionary erosion of yeast sex chromosomes by mating-type switching accidents.</title>
        <authorList>
            <person name="Gordon J.L."/>
            <person name="Armisen D."/>
            <person name="Proux-Wera E."/>
            <person name="Oheigeartaigh S.S."/>
            <person name="Byrne K.P."/>
            <person name="Wolfe K.H."/>
        </authorList>
    </citation>
    <scope>NUCLEOTIDE SEQUENCE [LARGE SCALE GENOMIC DNA]</scope>
    <source>
        <strain evidence="5">ATCC 22294 / BCRC 22015 / CBS 2517 / CECT 1963 / NBRC 1671 / NRRL Y-8276</strain>
    </source>
</reference>
<accession>H2ANP3</accession>
<dbReference type="GeneID" id="13882120"/>
<gene>
    <name evidence="4" type="primary">KAFR0A05580</name>
    <name evidence="4" type="ORF">KAFR_0A05580</name>
</gene>
<proteinExistence type="inferred from homology"/>
<feature type="compositionally biased region" description="Acidic residues" evidence="3">
    <location>
        <begin position="156"/>
        <end position="169"/>
    </location>
</feature>
<dbReference type="EMBL" id="HE650821">
    <property type="protein sequence ID" value="CCF55993.1"/>
    <property type="molecule type" value="Genomic_DNA"/>
</dbReference>